<protein>
    <submittedName>
        <fullName evidence="2">Uncharacterized protein</fullName>
    </submittedName>
</protein>
<dbReference type="EMBL" id="JAABOA010000713">
    <property type="protein sequence ID" value="KAF9583391.1"/>
    <property type="molecule type" value="Genomic_DNA"/>
</dbReference>
<sequence length="497" mass="54595">MFRASIGSKDVPRKPRIIMFFTLVATLSVNMSSIIMSRFVHQTQQLGEVVEKNSVASPHVAIAMSYTIPEWTVYSRGDNAGALLALANSPFNYPQRENDTEFSIHRTPYDITCRGMDVMMGQFTLMEHDPNSCMVLQFMSDSMAITKGGNVSIQDKGNKRGAAVIEVKTGPIYTAMSFASEVEYKNTFCSSYDMVGDLVTFIVNGTTSVPTTMVSRCWTKTGEMIVMSTTTVRFSAKANAVDRTAQLVLGETSMFREIEQGLMKYTQTNTTHTVSVLEYRVDGPVVQVSACIRGLEGRTEVPMGICALSTVNVIVARSSQLDAESAAKLGNTFGGNSTSVIATIKHLPTNNTLDPFGVRNSSFAVADMMATIGSSLNVDWNSAAIYFTFDVRKIHKGYEIANGLIVVAGVVLVACLIVSGWTLTFKSIHTESFYNIVTNRFVFRREKTKPMLTTCSLEEGLELGEGRFAYQSYQEQNELSDITKDNPAMEQSTSSLI</sequence>
<gene>
    <name evidence="2" type="ORF">BGW38_009589</name>
</gene>
<dbReference type="OrthoDB" id="2437556at2759"/>
<organism evidence="2 3">
    <name type="scientific">Lunasporangiospora selenospora</name>
    <dbReference type="NCBI Taxonomy" id="979761"/>
    <lineage>
        <taxon>Eukaryota</taxon>
        <taxon>Fungi</taxon>
        <taxon>Fungi incertae sedis</taxon>
        <taxon>Mucoromycota</taxon>
        <taxon>Mortierellomycotina</taxon>
        <taxon>Mortierellomycetes</taxon>
        <taxon>Mortierellales</taxon>
        <taxon>Mortierellaceae</taxon>
        <taxon>Lunasporangiospora</taxon>
    </lineage>
</organism>
<feature type="transmembrane region" description="Helical" evidence="1">
    <location>
        <begin position="400"/>
        <end position="423"/>
    </location>
</feature>
<keyword evidence="1" id="KW-1133">Transmembrane helix</keyword>
<keyword evidence="1" id="KW-0472">Membrane</keyword>
<proteinExistence type="predicted"/>
<evidence type="ECO:0000313" key="3">
    <source>
        <dbReference type="Proteomes" id="UP000780801"/>
    </source>
</evidence>
<name>A0A9P6KFV5_9FUNG</name>
<comment type="caution">
    <text evidence="2">The sequence shown here is derived from an EMBL/GenBank/DDBJ whole genome shotgun (WGS) entry which is preliminary data.</text>
</comment>
<dbReference type="AlphaFoldDB" id="A0A9P6KFV5"/>
<evidence type="ECO:0000313" key="2">
    <source>
        <dbReference type="EMBL" id="KAF9583391.1"/>
    </source>
</evidence>
<keyword evidence="1" id="KW-0812">Transmembrane</keyword>
<feature type="transmembrane region" description="Helical" evidence="1">
    <location>
        <begin position="17"/>
        <end position="36"/>
    </location>
</feature>
<accession>A0A9P6KFV5</accession>
<reference evidence="2" key="1">
    <citation type="journal article" date="2020" name="Fungal Divers.">
        <title>Resolving the Mortierellaceae phylogeny through synthesis of multi-gene phylogenetics and phylogenomics.</title>
        <authorList>
            <person name="Vandepol N."/>
            <person name="Liber J."/>
            <person name="Desiro A."/>
            <person name="Na H."/>
            <person name="Kennedy M."/>
            <person name="Barry K."/>
            <person name="Grigoriev I.V."/>
            <person name="Miller A.N."/>
            <person name="O'Donnell K."/>
            <person name="Stajich J.E."/>
            <person name="Bonito G."/>
        </authorList>
    </citation>
    <scope>NUCLEOTIDE SEQUENCE</scope>
    <source>
        <strain evidence="2">KOD1015</strain>
    </source>
</reference>
<keyword evidence="3" id="KW-1185">Reference proteome</keyword>
<dbReference type="Proteomes" id="UP000780801">
    <property type="component" value="Unassembled WGS sequence"/>
</dbReference>
<evidence type="ECO:0000256" key="1">
    <source>
        <dbReference type="SAM" id="Phobius"/>
    </source>
</evidence>